<dbReference type="AlphaFoldDB" id="A0A8J3ZG31"/>
<organism evidence="2 3">
    <name type="scientific">Virgisporangium aurantiacum</name>
    <dbReference type="NCBI Taxonomy" id="175570"/>
    <lineage>
        <taxon>Bacteria</taxon>
        <taxon>Bacillati</taxon>
        <taxon>Actinomycetota</taxon>
        <taxon>Actinomycetes</taxon>
        <taxon>Micromonosporales</taxon>
        <taxon>Micromonosporaceae</taxon>
        <taxon>Virgisporangium</taxon>
    </lineage>
</organism>
<dbReference type="InterPro" id="IPR029068">
    <property type="entry name" value="Glyas_Bleomycin-R_OHBP_Dase"/>
</dbReference>
<evidence type="ECO:0000313" key="3">
    <source>
        <dbReference type="Proteomes" id="UP000612585"/>
    </source>
</evidence>
<dbReference type="SUPFAM" id="SSF54593">
    <property type="entry name" value="Glyoxalase/Bleomycin resistance protein/Dihydroxybiphenyl dioxygenase"/>
    <property type="match status" value="1"/>
</dbReference>
<protein>
    <submittedName>
        <fullName evidence="2">Glyoxalase</fullName>
    </submittedName>
</protein>
<gene>
    <name evidence="2" type="ORF">Vau01_108000</name>
</gene>
<dbReference type="PANTHER" id="PTHR35908:SF1">
    <property type="entry name" value="CONSERVED PROTEIN"/>
    <property type="match status" value="1"/>
</dbReference>
<feature type="domain" description="Glyoxalase-like" evidence="1">
    <location>
        <begin position="6"/>
        <end position="148"/>
    </location>
</feature>
<dbReference type="InterPro" id="IPR041581">
    <property type="entry name" value="Glyoxalase_6"/>
</dbReference>
<sequence>MTIDYQLTVDCADPGPLVAFWASALGYVPKPPPGEFATWRDYYLSINVPEDELGEGDCTDRLIDPAGRGPGIWFQPVPEGKVVKNRLHLDLFVGGGRSVPLATRRERVDAKVAELVAAGATVVSTSDTPEYDHYFALMNDPEGNEFCVA</sequence>
<dbReference type="PANTHER" id="PTHR35908">
    <property type="entry name" value="HYPOTHETICAL FUSION PROTEIN"/>
    <property type="match status" value="1"/>
</dbReference>
<dbReference type="RefSeq" id="WP_239152743.1">
    <property type="nucleotide sequence ID" value="NZ_BOPG01000090.1"/>
</dbReference>
<proteinExistence type="predicted"/>
<dbReference type="EMBL" id="BOPG01000090">
    <property type="protein sequence ID" value="GIJ63284.1"/>
    <property type="molecule type" value="Genomic_DNA"/>
</dbReference>
<dbReference type="Pfam" id="PF18029">
    <property type="entry name" value="Glyoxalase_6"/>
    <property type="match status" value="1"/>
</dbReference>
<evidence type="ECO:0000313" key="2">
    <source>
        <dbReference type="EMBL" id="GIJ63284.1"/>
    </source>
</evidence>
<name>A0A8J3ZG31_9ACTN</name>
<accession>A0A8J3ZG31</accession>
<dbReference type="Proteomes" id="UP000612585">
    <property type="component" value="Unassembled WGS sequence"/>
</dbReference>
<dbReference type="Gene3D" id="3.10.180.10">
    <property type="entry name" value="2,3-Dihydroxybiphenyl 1,2-Dioxygenase, domain 1"/>
    <property type="match status" value="1"/>
</dbReference>
<evidence type="ECO:0000259" key="1">
    <source>
        <dbReference type="Pfam" id="PF18029"/>
    </source>
</evidence>
<comment type="caution">
    <text evidence="2">The sequence shown here is derived from an EMBL/GenBank/DDBJ whole genome shotgun (WGS) entry which is preliminary data.</text>
</comment>
<keyword evidence="3" id="KW-1185">Reference proteome</keyword>
<reference evidence="2" key="1">
    <citation type="submission" date="2021-01" db="EMBL/GenBank/DDBJ databases">
        <title>Whole genome shotgun sequence of Virgisporangium aurantiacum NBRC 16421.</title>
        <authorList>
            <person name="Komaki H."/>
            <person name="Tamura T."/>
        </authorList>
    </citation>
    <scope>NUCLEOTIDE SEQUENCE</scope>
    <source>
        <strain evidence="2">NBRC 16421</strain>
    </source>
</reference>